<evidence type="ECO:0000313" key="7">
    <source>
        <dbReference type="EMBL" id="KAG8464511.1"/>
    </source>
</evidence>
<comment type="similarity">
    <text evidence="1 6">Belongs to the peptidase M76 family.</text>
</comment>
<evidence type="ECO:0000256" key="2">
    <source>
        <dbReference type="ARBA" id="ARBA00022670"/>
    </source>
</evidence>
<dbReference type="GO" id="GO:0034982">
    <property type="term" value="P:mitochondrial protein processing"/>
    <property type="evidence" value="ECO:0007669"/>
    <property type="project" value="TreeGrafter"/>
</dbReference>
<sequence length="182" mass="20134">MAAPHDGAEGAACQAMIERALASSAAVRTLMRAMERAGCPVDRAFFSCERCAQECQGGYDRARGVILCQQHMQNSRSLIEATMVHELVHAYDDCRAHVDWTDLKHHACTEIRAANLSGDCSFSQEFARGNFNLRAQQQKCVRRRAELSVAMNPTSQGSKDVKDAVAAVWRHCYNDRAPFDAA</sequence>
<accession>A0A8J6CAW4</accession>
<dbReference type="AlphaFoldDB" id="A0A8J6CAW4"/>
<keyword evidence="8" id="KW-1185">Reference proteome</keyword>
<evidence type="ECO:0000256" key="3">
    <source>
        <dbReference type="ARBA" id="ARBA00022723"/>
    </source>
</evidence>
<evidence type="ECO:0000256" key="5">
    <source>
        <dbReference type="ARBA" id="ARBA00023049"/>
    </source>
</evidence>
<dbReference type="EMBL" id="JAGTXO010000012">
    <property type="protein sequence ID" value="KAG8464511.1"/>
    <property type="molecule type" value="Genomic_DNA"/>
</dbReference>
<keyword evidence="3 6" id="KW-0479">Metal-binding</keyword>
<protein>
    <recommendedName>
        <fullName evidence="6">Mitochondrial inner membrane protease ATP23</fullName>
        <ecNumber evidence="6">3.4.24.-</ecNumber>
    </recommendedName>
</protein>
<name>A0A8J6CAW4_DIALT</name>
<dbReference type="PANTHER" id="PTHR21711:SF0">
    <property type="entry name" value="MITOCHONDRIAL INNER MEMBRANE PROTEASE ATP23 HOMOLOG"/>
    <property type="match status" value="1"/>
</dbReference>
<dbReference type="Pfam" id="PF09768">
    <property type="entry name" value="Peptidase_M76"/>
    <property type="match status" value="1"/>
</dbReference>
<evidence type="ECO:0000256" key="6">
    <source>
        <dbReference type="RuleBase" id="RU364057"/>
    </source>
</evidence>
<dbReference type="OrthoDB" id="285308at2759"/>
<dbReference type="GO" id="GO:0004222">
    <property type="term" value="F:metalloendopeptidase activity"/>
    <property type="evidence" value="ECO:0007669"/>
    <property type="project" value="InterPro"/>
</dbReference>
<dbReference type="Proteomes" id="UP000751190">
    <property type="component" value="Unassembled WGS sequence"/>
</dbReference>
<keyword evidence="4 6" id="KW-0378">Hydrolase</keyword>
<dbReference type="GO" id="GO:0046872">
    <property type="term" value="F:metal ion binding"/>
    <property type="evidence" value="ECO:0007669"/>
    <property type="project" value="UniProtKB-KW"/>
</dbReference>
<dbReference type="PANTHER" id="PTHR21711">
    <property type="entry name" value="MITOCHONDRIAL INNER MEMBRANE PROTEASE"/>
    <property type="match status" value="1"/>
</dbReference>
<keyword evidence="5 6" id="KW-0482">Metalloprotease</keyword>
<keyword evidence="2 6" id="KW-0645">Protease</keyword>
<comment type="caution">
    <text evidence="7">The sequence shown here is derived from an EMBL/GenBank/DDBJ whole genome shotgun (WGS) entry which is preliminary data.</text>
</comment>
<evidence type="ECO:0000313" key="8">
    <source>
        <dbReference type="Proteomes" id="UP000751190"/>
    </source>
</evidence>
<dbReference type="GO" id="GO:0033615">
    <property type="term" value="P:mitochondrial proton-transporting ATP synthase complex assembly"/>
    <property type="evidence" value="ECO:0007669"/>
    <property type="project" value="TreeGrafter"/>
</dbReference>
<evidence type="ECO:0000256" key="1">
    <source>
        <dbReference type="ARBA" id="ARBA00009915"/>
    </source>
</evidence>
<organism evidence="7 8">
    <name type="scientific">Diacronema lutheri</name>
    <name type="common">Unicellular marine alga</name>
    <name type="synonym">Monochrysis lutheri</name>
    <dbReference type="NCBI Taxonomy" id="2081491"/>
    <lineage>
        <taxon>Eukaryota</taxon>
        <taxon>Haptista</taxon>
        <taxon>Haptophyta</taxon>
        <taxon>Pavlovophyceae</taxon>
        <taxon>Pavlovales</taxon>
        <taxon>Pavlovaceae</taxon>
        <taxon>Diacronema</taxon>
    </lineage>
</organism>
<dbReference type="OMA" id="EAHQNCV"/>
<dbReference type="InterPro" id="IPR019165">
    <property type="entry name" value="Peptidase_M76_ATP23"/>
</dbReference>
<dbReference type="GO" id="GO:0005739">
    <property type="term" value="C:mitochondrion"/>
    <property type="evidence" value="ECO:0007669"/>
    <property type="project" value="GOC"/>
</dbReference>
<evidence type="ECO:0000256" key="4">
    <source>
        <dbReference type="ARBA" id="ARBA00022801"/>
    </source>
</evidence>
<reference evidence="7" key="1">
    <citation type="submission" date="2021-05" db="EMBL/GenBank/DDBJ databases">
        <title>The genome of the haptophyte Pavlova lutheri (Diacronema luteri, Pavlovales) - a model for lipid biosynthesis in eukaryotic algae.</title>
        <authorList>
            <person name="Hulatt C.J."/>
            <person name="Posewitz M.C."/>
        </authorList>
    </citation>
    <scope>NUCLEOTIDE SEQUENCE</scope>
    <source>
        <strain evidence="7">NIVA-4/92</strain>
    </source>
</reference>
<dbReference type="EC" id="3.4.24.-" evidence="6"/>
<proteinExistence type="inferred from homology"/>
<gene>
    <name evidence="7" type="ORF">KFE25_009879</name>
</gene>